<accession>A0AAD1X9H2</accession>
<protein>
    <submittedName>
        <fullName evidence="3">Uncharacterized protein</fullName>
    </submittedName>
</protein>
<evidence type="ECO:0000313" key="3">
    <source>
        <dbReference type="EMBL" id="CAI2363707.1"/>
    </source>
</evidence>
<evidence type="ECO:0000256" key="2">
    <source>
        <dbReference type="SAM" id="MobiDB-lite"/>
    </source>
</evidence>
<name>A0AAD1X9H2_EUPCR</name>
<dbReference type="AlphaFoldDB" id="A0AAD1X9H2"/>
<evidence type="ECO:0000256" key="1">
    <source>
        <dbReference type="SAM" id="Coils"/>
    </source>
</evidence>
<keyword evidence="1" id="KW-0175">Coiled coil</keyword>
<feature type="region of interest" description="Disordered" evidence="2">
    <location>
        <begin position="107"/>
        <end position="128"/>
    </location>
</feature>
<evidence type="ECO:0000313" key="4">
    <source>
        <dbReference type="Proteomes" id="UP001295684"/>
    </source>
</evidence>
<proteinExistence type="predicted"/>
<dbReference type="EMBL" id="CAMPGE010004857">
    <property type="protein sequence ID" value="CAI2363707.1"/>
    <property type="molecule type" value="Genomic_DNA"/>
</dbReference>
<organism evidence="3 4">
    <name type="scientific">Euplotes crassus</name>
    <dbReference type="NCBI Taxonomy" id="5936"/>
    <lineage>
        <taxon>Eukaryota</taxon>
        <taxon>Sar</taxon>
        <taxon>Alveolata</taxon>
        <taxon>Ciliophora</taxon>
        <taxon>Intramacronucleata</taxon>
        <taxon>Spirotrichea</taxon>
        <taxon>Hypotrichia</taxon>
        <taxon>Euplotida</taxon>
        <taxon>Euplotidae</taxon>
        <taxon>Moneuplotes</taxon>
    </lineage>
</organism>
<comment type="caution">
    <text evidence="3">The sequence shown here is derived from an EMBL/GenBank/DDBJ whole genome shotgun (WGS) entry which is preliminary data.</text>
</comment>
<sequence length="443" mass="51210">MNSSLLSADKKIVKSKNVKVNKKFYKTAKKRKCDSEVPVSFQQYVASHFKVRKNKADTEAMRTYLKALNNNNTVESARKTRTIKKSRKEVHLRKDITSMSTLQNSESCSSTAFTSKPHHEVPSVQRSDSKLNTMRMFSSPFCKRAVSPKFQKSSAKRKRRKQNINVYLTKMSESEEANKTFHNKEFDTSLDSFSSLNTLSNKICIKPSKYDRFKIAVVQNKPCPKRLHKKPIRKQVAPKNLADLENAVVGEENEYLYSQTLEISENESKVCKPKRLVKKKHANLYELTEKRSSLLSTCKPRNNSSMKSISGLDDSFKKCAKKDIEERDSDKMKEYFNILRPSDHQRKCRQKICKSVNRVDKCSLERDLVADPYLASTIKSPRRTRKIKAKLKAAEEDISRLDREIQAKYQIFSSIKEELRLLNIENSQLSEMLTNTGFILFDN</sequence>
<dbReference type="Proteomes" id="UP001295684">
    <property type="component" value="Unassembled WGS sequence"/>
</dbReference>
<gene>
    <name evidence="3" type="ORF">ECRASSUSDP1_LOCUS5044</name>
</gene>
<reference evidence="3" key="1">
    <citation type="submission" date="2023-07" db="EMBL/GenBank/DDBJ databases">
        <authorList>
            <consortium name="AG Swart"/>
            <person name="Singh M."/>
            <person name="Singh A."/>
            <person name="Seah K."/>
            <person name="Emmerich C."/>
        </authorList>
    </citation>
    <scope>NUCLEOTIDE SEQUENCE</scope>
    <source>
        <strain evidence="3">DP1</strain>
    </source>
</reference>
<feature type="coiled-coil region" evidence="1">
    <location>
        <begin position="384"/>
        <end position="411"/>
    </location>
</feature>
<keyword evidence="4" id="KW-1185">Reference proteome</keyword>